<keyword evidence="4 6" id="KW-0067">ATP-binding</keyword>
<gene>
    <name evidence="8" type="primary">uvrD_3</name>
    <name evidence="8" type="ORF">NCTC10736_03927</name>
</gene>
<evidence type="ECO:0000256" key="4">
    <source>
        <dbReference type="ARBA" id="ARBA00022840"/>
    </source>
</evidence>
<dbReference type="PANTHER" id="PTHR11070:SF2">
    <property type="entry name" value="ATP-DEPENDENT DNA HELICASE SRS2"/>
    <property type="match status" value="1"/>
</dbReference>
<organism evidence="8 9">
    <name type="scientific">Shewanella morhuae</name>
    <dbReference type="NCBI Taxonomy" id="365591"/>
    <lineage>
        <taxon>Bacteria</taxon>
        <taxon>Pseudomonadati</taxon>
        <taxon>Pseudomonadota</taxon>
        <taxon>Gammaproteobacteria</taxon>
        <taxon>Alteromonadales</taxon>
        <taxon>Shewanellaceae</taxon>
        <taxon>Shewanella</taxon>
    </lineage>
</organism>
<proteinExistence type="predicted"/>
<dbReference type="AlphaFoldDB" id="A0A380BX38"/>
<dbReference type="Pfam" id="PF00580">
    <property type="entry name" value="UvrD-helicase"/>
    <property type="match status" value="1"/>
</dbReference>
<evidence type="ECO:0000256" key="6">
    <source>
        <dbReference type="PROSITE-ProRule" id="PRU00560"/>
    </source>
</evidence>
<dbReference type="Proteomes" id="UP000255061">
    <property type="component" value="Unassembled WGS sequence"/>
</dbReference>
<feature type="domain" description="UvrD-like helicase ATP-binding" evidence="7">
    <location>
        <begin position="3"/>
        <end position="292"/>
    </location>
</feature>
<name>A0A380BX38_9GAMM</name>
<dbReference type="InterPro" id="IPR027417">
    <property type="entry name" value="P-loop_NTPase"/>
</dbReference>
<keyword evidence="1 6" id="KW-0547">Nucleotide-binding</keyword>
<evidence type="ECO:0000256" key="2">
    <source>
        <dbReference type="ARBA" id="ARBA00022801"/>
    </source>
</evidence>
<evidence type="ECO:0000256" key="3">
    <source>
        <dbReference type="ARBA" id="ARBA00022806"/>
    </source>
</evidence>
<dbReference type="GO" id="GO:0016787">
    <property type="term" value="F:hydrolase activity"/>
    <property type="evidence" value="ECO:0007669"/>
    <property type="project" value="UniProtKB-UniRule"/>
</dbReference>
<dbReference type="InterPro" id="IPR000212">
    <property type="entry name" value="DNA_helicase_UvrD/REP"/>
</dbReference>
<sequence>MIEFTEEQQNYIQSEINRHVFLEACPGSGKTEIVAAKVAKEVSSWTKFPGGMAVLSFANSATDELKDRVRKYLPAGSSLFPHFLGTFDSFIYKNIVNPLSSQLTGYKGKNGDYSIKIVDNASNFFGFKTKYKIARQGHIYAHQFSINQKDSSLKFKTGNTAVDHILDSHPFEDWQIRDLLDAKSNMWSSGFATYGDIEYLAIDAMTDRTYTTYVQQLSQRYPLIIVDECQDLCFEQLVILQKLSDAGVKLHFIGDLHQAIYGFRDVDPQAVKKFVVDNNFLNLELTRNFRSCQKIINLCGKLIGRSNIIGQVTQLEPVCYIAQYNNCPTELTTVFQELCEGYNNTVIVSRGHSLLRKFNTLADNLKPIHKLALAVKLFDDDDMEALERSITLFSEFLRHYIRESVKPNSFNCPQSIESNLVWRKFLFSSIIYLKNNKLDDMDINWSTWVNRAKTSIRTLSTQKFINDEVQSLLTLFNTGNLSAPKGQAKQVVKTSLGNTTDSGSIHRKTTIHGAKGETHDITILLSTPDGRGSSDSHWRNWLSNPSSEAARFAYVASSRPKYRLIWAVKNLKAADKKIFTDMGFHIL</sequence>
<dbReference type="GO" id="GO:0005524">
    <property type="term" value="F:ATP binding"/>
    <property type="evidence" value="ECO:0007669"/>
    <property type="project" value="UniProtKB-UniRule"/>
</dbReference>
<evidence type="ECO:0000256" key="5">
    <source>
        <dbReference type="ARBA" id="ARBA00034923"/>
    </source>
</evidence>
<dbReference type="GO" id="GO:0003677">
    <property type="term" value="F:DNA binding"/>
    <property type="evidence" value="ECO:0007669"/>
    <property type="project" value="InterPro"/>
</dbReference>
<keyword evidence="2 6" id="KW-0378">Hydrolase</keyword>
<evidence type="ECO:0000256" key="1">
    <source>
        <dbReference type="ARBA" id="ARBA00022741"/>
    </source>
</evidence>
<reference evidence="8 9" key="1">
    <citation type="submission" date="2018-06" db="EMBL/GenBank/DDBJ databases">
        <authorList>
            <consortium name="Pathogen Informatics"/>
            <person name="Doyle S."/>
        </authorList>
    </citation>
    <scope>NUCLEOTIDE SEQUENCE [LARGE SCALE GENOMIC DNA]</scope>
    <source>
        <strain evidence="8 9">NCTC10736</strain>
    </source>
</reference>
<keyword evidence="3 6" id="KW-0347">Helicase</keyword>
<dbReference type="GO" id="GO:0000725">
    <property type="term" value="P:recombinational repair"/>
    <property type="evidence" value="ECO:0007669"/>
    <property type="project" value="TreeGrafter"/>
</dbReference>
<dbReference type="RefSeq" id="WP_115407254.1">
    <property type="nucleotide sequence ID" value="NZ_UGYV01000004.1"/>
</dbReference>
<evidence type="ECO:0000313" key="9">
    <source>
        <dbReference type="Proteomes" id="UP000255061"/>
    </source>
</evidence>
<dbReference type="InterPro" id="IPR014016">
    <property type="entry name" value="UvrD-like_ATP-bd"/>
</dbReference>
<evidence type="ECO:0000259" key="7">
    <source>
        <dbReference type="PROSITE" id="PS51198"/>
    </source>
</evidence>
<accession>A0A380BX38</accession>
<dbReference type="EMBL" id="UGYV01000004">
    <property type="protein sequence ID" value="SUJ08257.1"/>
    <property type="molecule type" value="Genomic_DNA"/>
</dbReference>
<protein>
    <recommendedName>
        <fullName evidence="5">DNA 3'-5' helicase II</fullName>
    </recommendedName>
</protein>
<dbReference type="SUPFAM" id="SSF52540">
    <property type="entry name" value="P-loop containing nucleoside triphosphate hydrolases"/>
    <property type="match status" value="1"/>
</dbReference>
<dbReference type="Gene3D" id="3.40.50.300">
    <property type="entry name" value="P-loop containing nucleotide triphosphate hydrolases"/>
    <property type="match status" value="1"/>
</dbReference>
<dbReference type="PROSITE" id="PS51198">
    <property type="entry name" value="UVRD_HELICASE_ATP_BIND"/>
    <property type="match status" value="1"/>
</dbReference>
<feature type="binding site" evidence="6">
    <location>
        <begin position="24"/>
        <end position="31"/>
    </location>
    <ligand>
        <name>ATP</name>
        <dbReference type="ChEBI" id="CHEBI:30616"/>
    </ligand>
</feature>
<evidence type="ECO:0000313" key="8">
    <source>
        <dbReference type="EMBL" id="SUJ08257.1"/>
    </source>
</evidence>
<dbReference type="PANTHER" id="PTHR11070">
    <property type="entry name" value="UVRD / RECB / PCRA DNA HELICASE FAMILY MEMBER"/>
    <property type="match status" value="1"/>
</dbReference>
<dbReference type="GO" id="GO:0043138">
    <property type="term" value="F:3'-5' DNA helicase activity"/>
    <property type="evidence" value="ECO:0007669"/>
    <property type="project" value="TreeGrafter"/>
</dbReference>